<proteinExistence type="predicted"/>
<dbReference type="Proteomes" id="UP001589887">
    <property type="component" value="Unassembled WGS sequence"/>
</dbReference>
<organism evidence="1 2">
    <name type="scientific">Streptomyces noboritoensis</name>
    <dbReference type="NCBI Taxonomy" id="67337"/>
    <lineage>
        <taxon>Bacteria</taxon>
        <taxon>Bacillati</taxon>
        <taxon>Actinomycetota</taxon>
        <taxon>Actinomycetes</taxon>
        <taxon>Kitasatosporales</taxon>
        <taxon>Streptomycetaceae</taxon>
        <taxon>Streptomyces</taxon>
    </lineage>
</organism>
<reference evidence="1 2" key="1">
    <citation type="submission" date="2024-09" db="EMBL/GenBank/DDBJ databases">
        <authorList>
            <person name="Sun Q."/>
            <person name="Mori K."/>
        </authorList>
    </citation>
    <scope>NUCLEOTIDE SEQUENCE [LARGE SCALE GENOMIC DNA]</scope>
    <source>
        <strain evidence="1 2">JCM 4557</strain>
    </source>
</reference>
<gene>
    <name evidence="1" type="ORF">ACFH04_09875</name>
</gene>
<sequence length="169" mass="19455">MDWTTLVATLVGAAIAMSSSLIVEIRRSRHDTDSEWRRSRREIYAEYLTVLSQARWELSGVAGNGELSDTARRAAANEIFARCYQIRHQLELYSPSAVSEPALVYFRTLRTFRNAIRDGLRDGAPDYSEETEYAAHVRQVKEEFGQCRDAMRADIRLRRTFPDPPLRLE</sequence>
<dbReference type="RefSeq" id="WP_394317948.1">
    <property type="nucleotide sequence ID" value="NZ_JBHMQV010000009.1"/>
</dbReference>
<name>A0ABV6TE24_9ACTN</name>
<evidence type="ECO:0000313" key="1">
    <source>
        <dbReference type="EMBL" id="MFC0844016.1"/>
    </source>
</evidence>
<protein>
    <recommendedName>
        <fullName evidence="3">Secreted protein</fullName>
    </recommendedName>
</protein>
<evidence type="ECO:0008006" key="3">
    <source>
        <dbReference type="Google" id="ProtNLM"/>
    </source>
</evidence>
<accession>A0ABV6TE24</accession>
<comment type="caution">
    <text evidence="1">The sequence shown here is derived from an EMBL/GenBank/DDBJ whole genome shotgun (WGS) entry which is preliminary data.</text>
</comment>
<dbReference type="EMBL" id="JBHMQV010000009">
    <property type="protein sequence ID" value="MFC0844016.1"/>
    <property type="molecule type" value="Genomic_DNA"/>
</dbReference>
<evidence type="ECO:0000313" key="2">
    <source>
        <dbReference type="Proteomes" id="UP001589887"/>
    </source>
</evidence>
<keyword evidence="2" id="KW-1185">Reference proteome</keyword>